<keyword evidence="4" id="KW-1185">Reference proteome</keyword>
<dbReference type="AlphaFoldDB" id="J0WPX9"/>
<keyword evidence="2" id="KW-0732">Signal</keyword>
<dbReference type="EMBL" id="JH687941">
    <property type="protein sequence ID" value="EJD34500.1"/>
    <property type="molecule type" value="Genomic_DNA"/>
</dbReference>
<protein>
    <recommendedName>
        <fullName evidence="5">Secreted protein</fullName>
    </recommendedName>
</protein>
<reference evidence="4" key="1">
    <citation type="journal article" date="2012" name="Science">
        <title>The Paleozoic origin of enzymatic lignin decomposition reconstructed from 31 fungal genomes.</title>
        <authorList>
            <person name="Floudas D."/>
            <person name="Binder M."/>
            <person name="Riley R."/>
            <person name="Barry K."/>
            <person name="Blanchette R.A."/>
            <person name="Henrissat B."/>
            <person name="Martinez A.T."/>
            <person name="Otillar R."/>
            <person name="Spatafora J.W."/>
            <person name="Yadav J.S."/>
            <person name="Aerts A."/>
            <person name="Benoit I."/>
            <person name="Boyd A."/>
            <person name="Carlson A."/>
            <person name="Copeland A."/>
            <person name="Coutinho P.M."/>
            <person name="de Vries R.P."/>
            <person name="Ferreira P."/>
            <person name="Findley K."/>
            <person name="Foster B."/>
            <person name="Gaskell J."/>
            <person name="Glotzer D."/>
            <person name="Gorecki P."/>
            <person name="Heitman J."/>
            <person name="Hesse C."/>
            <person name="Hori C."/>
            <person name="Igarashi K."/>
            <person name="Jurgens J.A."/>
            <person name="Kallen N."/>
            <person name="Kersten P."/>
            <person name="Kohler A."/>
            <person name="Kuees U."/>
            <person name="Kumar T.K.A."/>
            <person name="Kuo A."/>
            <person name="LaButti K."/>
            <person name="Larrondo L.F."/>
            <person name="Lindquist E."/>
            <person name="Ling A."/>
            <person name="Lombard V."/>
            <person name="Lucas S."/>
            <person name="Lundell T."/>
            <person name="Martin R."/>
            <person name="McLaughlin D.J."/>
            <person name="Morgenstern I."/>
            <person name="Morin E."/>
            <person name="Murat C."/>
            <person name="Nagy L.G."/>
            <person name="Nolan M."/>
            <person name="Ohm R.A."/>
            <person name="Patyshakuliyeva A."/>
            <person name="Rokas A."/>
            <person name="Ruiz-Duenas F.J."/>
            <person name="Sabat G."/>
            <person name="Salamov A."/>
            <person name="Samejima M."/>
            <person name="Schmutz J."/>
            <person name="Slot J.C."/>
            <person name="St John F."/>
            <person name="Stenlid J."/>
            <person name="Sun H."/>
            <person name="Sun S."/>
            <person name="Syed K."/>
            <person name="Tsang A."/>
            <person name="Wiebenga A."/>
            <person name="Young D."/>
            <person name="Pisabarro A."/>
            <person name="Eastwood D.C."/>
            <person name="Martin F."/>
            <person name="Cullen D."/>
            <person name="Grigoriev I.V."/>
            <person name="Hibbett D.S."/>
        </authorList>
    </citation>
    <scope>NUCLEOTIDE SEQUENCE [LARGE SCALE GENOMIC DNA]</scope>
    <source>
        <strain evidence="4">TFB10046</strain>
    </source>
</reference>
<sequence length="126" mass="13786">MPSIPARTPLVWIVCVSGCRTLAFGRSLSLVPDPIGLQWAVSPAIQHAHARLRRAARAANAAHGPPLHVTTLGSPETRRTYELRSFTKPSLSDRPRGSRIAQRPQHRSRGAEGLDALTSEALWRVL</sequence>
<evidence type="ECO:0000256" key="1">
    <source>
        <dbReference type="SAM" id="MobiDB-lite"/>
    </source>
</evidence>
<dbReference type="Proteomes" id="UP000006514">
    <property type="component" value="Unassembled WGS sequence"/>
</dbReference>
<feature type="signal peptide" evidence="2">
    <location>
        <begin position="1"/>
        <end position="25"/>
    </location>
</feature>
<dbReference type="InParanoid" id="J0WPX9"/>
<evidence type="ECO:0000256" key="2">
    <source>
        <dbReference type="SAM" id="SignalP"/>
    </source>
</evidence>
<feature type="chain" id="PRO_5003740998" description="Secreted protein" evidence="2">
    <location>
        <begin position="26"/>
        <end position="126"/>
    </location>
</feature>
<proteinExistence type="predicted"/>
<evidence type="ECO:0000313" key="3">
    <source>
        <dbReference type="EMBL" id="EJD34500.1"/>
    </source>
</evidence>
<gene>
    <name evidence="3" type="ORF">AURDEDRAFT_176447</name>
</gene>
<feature type="region of interest" description="Disordered" evidence="1">
    <location>
        <begin position="84"/>
        <end position="113"/>
    </location>
</feature>
<accession>J0WPX9</accession>
<dbReference type="KEGG" id="adl:AURDEDRAFT_176447"/>
<organism evidence="3 4">
    <name type="scientific">Auricularia subglabra (strain TFB-10046 / SS5)</name>
    <name type="common">White-rot fungus</name>
    <name type="synonym">Auricularia delicata (strain TFB10046)</name>
    <dbReference type="NCBI Taxonomy" id="717982"/>
    <lineage>
        <taxon>Eukaryota</taxon>
        <taxon>Fungi</taxon>
        <taxon>Dikarya</taxon>
        <taxon>Basidiomycota</taxon>
        <taxon>Agaricomycotina</taxon>
        <taxon>Agaricomycetes</taxon>
        <taxon>Auriculariales</taxon>
        <taxon>Auriculariaceae</taxon>
        <taxon>Auricularia</taxon>
    </lineage>
</organism>
<name>J0WPX9_AURST</name>
<evidence type="ECO:0008006" key="5">
    <source>
        <dbReference type="Google" id="ProtNLM"/>
    </source>
</evidence>
<evidence type="ECO:0000313" key="4">
    <source>
        <dbReference type="Proteomes" id="UP000006514"/>
    </source>
</evidence>